<evidence type="ECO:0000313" key="3">
    <source>
        <dbReference type="Proteomes" id="UP000275078"/>
    </source>
</evidence>
<dbReference type="Proteomes" id="UP000275078">
    <property type="component" value="Unassembled WGS sequence"/>
</dbReference>
<evidence type="ECO:0000313" key="2">
    <source>
        <dbReference type="EMBL" id="RPA87957.1"/>
    </source>
</evidence>
<sequence length="486" mass="55221">MSTNRSRNRKAFSIDAATTALQSITLNEPKAPSSPPVDAVGTEHNPARISHHSANPSSLLPTISPDTNNSPASHHPTISSTPTTRYNLSRNRPRNPPINWDFNNLILNEVKKQRRRANKRKRNARAGRVLPNLDSDQVLDDFFNGSIKLEYEPGDYYPPPEYTNHYSPEWQLANVPETVPILTPAEYEAKYNAYWGIENEAETWARETEFQELREAQARMAELRRSAAMVRKPMDPEKGRQAGEYWARDKVIFRPSQRHRNIPEKLERQILLKRQAKEEKEMATVGKNEAGDAMVEGSKPSKMPAIRTQNRRAASIEATTKALKNITLNPTQKSNPASIEAATTALKNITLDSTLHSASGRDFSVIIFQNTTGMLSPPSTPTSESGIEATTTALQNITLNPTNLSSPRKDIITSLTSVKPYPPKHQARQRTTAPYDVPQPARRKESLREYSKRKWAEEEEEERWLQREKLRIKKMWATMEWIPMEE</sequence>
<reference evidence="2 3" key="1">
    <citation type="journal article" date="2018" name="Nat. Ecol. Evol.">
        <title>Pezizomycetes genomes reveal the molecular basis of ectomycorrhizal truffle lifestyle.</title>
        <authorList>
            <person name="Murat C."/>
            <person name="Payen T."/>
            <person name="Noel B."/>
            <person name="Kuo A."/>
            <person name="Morin E."/>
            <person name="Chen J."/>
            <person name="Kohler A."/>
            <person name="Krizsan K."/>
            <person name="Balestrini R."/>
            <person name="Da Silva C."/>
            <person name="Montanini B."/>
            <person name="Hainaut M."/>
            <person name="Levati E."/>
            <person name="Barry K.W."/>
            <person name="Belfiori B."/>
            <person name="Cichocki N."/>
            <person name="Clum A."/>
            <person name="Dockter R.B."/>
            <person name="Fauchery L."/>
            <person name="Guy J."/>
            <person name="Iotti M."/>
            <person name="Le Tacon F."/>
            <person name="Lindquist E.A."/>
            <person name="Lipzen A."/>
            <person name="Malagnac F."/>
            <person name="Mello A."/>
            <person name="Molinier V."/>
            <person name="Miyauchi S."/>
            <person name="Poulain J."/>
            <person name="Riccioni C."/>
            <person name="Rubini A."/>
            <person name="Sitrit Y."/>
            <person name="Splivallo R."/>
            <person name="Traeger S."/>
            <person name="Wang M."/>
            <person name="Zifcakova L."/>
            <person name="Wipf D."/>
            <person name="Zambonelli A."/>
            <person name="Paolocci F."/>
            <person name="Nowrousian M."/>
            <person name="Ottonello S."/>
            <person name="Baldrian P."/>
            <person name="Spatafora J.W."/>
            <person name="Henrissat B."/>
            <person name="Nagy L.G."/>
            <person name="Aury J.M."/>
            <person name="Wincker P."/>
            <person name="Grigoriev I.V."/>
            <person name="Bonfante P."/>
            <person name="Martin F.M."/>
        </authorList>
    </citation>
    <scope>NUCLEOTIDE SEQUENCE [LARGE SCALE GENOMIC DNA]</scope>
    <source>
        <strain evidence="2 3">RN42</strain>
    </source>
</reference>
<evidence type="ECO:0000256" key="1">
    <source>
        <dbReference type="SAM" id="MobiDB-lite"/>
    </source>
</evidence>
<dbReference type="EMBL" id="ML119645">
    <property type="protein sequence ID" value="RPA87957.1"/>
    <property type="molecule type" value="Genomic_DNA"/>
</dbReference>
<gene>
    <name evidence="2" type="ORF">BJ508DRAFT_300334</name>
</gene>
<accession>A0A3N4IRA4</accession>
<feature type="region of interest" description="Disordered" evidence="1">
    <location>
        <begin position="23"/>
        <end position="95"/>
    </location>
</feature>
<feature type="region of interest" description="Disordered" evidence="1">
    <location>
        <begin position="417"/>
        <end position="460"/>
    </location>
</feature>
<name>A0A3N4IRA4_ASCIM</name>
<protein>
    <submittedName>
        <fullName evidence="2">Uncharacterized protein</fullName>
    </submittedName>
</protein>
<feature type="compositionally biased region" description="Low complexity" evidence="1">
    <location>
        <begin position="70"/>
        <end position="84"/>
    </location>
</feature>
<organism evidence="2 3">
    <name type="scientific">Ascobolus immersus RN42</name>
    <dbReference type="NCBI Taxonomy" id="1160509"/>
    <lineage>
        <taxon>Eukaryota</taxon>
        <taxon>Fungi</taxon>
        <taxon>Dikarya</taxon>
        <taxon>Ascomycota</taxon>
        <taxon>Pezizomycotina</taxon>
        <taxon>Pezizomycetes</taxon>
        <taxon>Pezizales</taxon>
        <taxon>Ascobolaceae</taxon>
        <taxon>Ascobolus</taxon>
    </lineage>
</organism>
<feature type="compositionally biased region" description="Basic and acidic residues" evidence="1">
    <location>
        <begin position="442"/>
        <end position="456"/>
    </location>
</feature>
<dbReference type="AlphaFoldDB" id="A0A3N4IRA4"/>
<feature type="compositionally biased region" description="Polar residues" evidence="1">
    <location>
        <begin position="52"/>
        <end position="69"/>
    </location>
</feature>
<keyword evidence="3" id="KW-1185">Reference proteome</keyword>
<proteinExistence type="predicted"/>